<dbReference type="RefSeq" id="WP_134195557.1">
    <property type="nucleotide sequence ID" value="NZ_JBHLUW010000032.1"/>
</dbReference>
<dbReference type="Gene3D" id="3.40.720.10">
    <property type="entry name" value="Alkaline Phosphatase, subunit A"/>
    <property type="match status" value="1"/>
</dbReference>
<dbReference type="OrthoDB" id="980947at2"/>
<dbReference type="EMBL" id="SORE01000022">
    <property type="protein sequence ID" value="TDY42196.1"/>
    <property type="molecule type" value="Genomic_DNA"/>
</dbReference>
<accession>A0A4R8LGC9</accession>
<dbReference type="SUPFAM" id="SSF53649">
    <property type="entry name" value="Alkaline phosphatase-like"/>
    <property type="match status" value="1"/>
</dbReference>
<gene>
    <name evidence="2" type="ORF">BX592_1225</name>
</gene>
<sequence>MSANATATSAPARIQHVFVLMLENRSFDHLFALSGIPGIVAATSAKSNTYGGTVYPFGGNAPERLPTDPGHEFPDTVEQLCGAGVQFRKEQPFPPIDNSGFVANYATTRTEGPLPPPQDIGDVMRGADTRTQAPMLYTLATEFVLCDGWHSSMPGPTWPNRFFVHGASSAGLDHTPTDTEMVEWESVDGFTYPKGSIYDALGDGNYRLYQDESGALSGRIPQVSSIRNIDFFDVDDLSHFEADLAQGYTARYTFIEPNYGDIVNQSYEDGSSQHPRDGLARGDQLAARVYNAIRQSPLWESSLLVILHDEHGGLYDSVKPGSAPPPNDGASAKLNASGFGFNVYGVRVPAIVVSPWVAKGFVDHTVYDHSSVLATLERLFDLAPLTDRDRYANDLLPLFTSTCRTDCPQRIGT</sequence>
<name>A0A4R8LGC9_9BURK</name>
<keyword evidence="3" id="KW-1185">Reference proteome</keyword>
<protein>
    <submittedName>
        <fullName evidence="2">Phospholipase C</fullName>
    </submittedName>
</protein>
<evidence type="ECO:0000313" key="2">
    <source>
        <dbReference type="EMBL" id="TDY42196.1"/>
    </source>
</evidence>
<evidence type="ECO:0000256" key="1">
    <source>
        <dbReference type="ARBA" id="ARBA00022801"/>
    </source>
</evidence>
<organism evidence="2 3">
    <name type="scientific">Paraburkholderia rhizosphaerae</name>
    <dbReference type="NCBI Taxonomy" id="480658"/>
    <lineage>
        <taxon>Bacteria</taxon>
        <taxon>Pseudomonadati</taxon>
        <taxon>Pseudomonadota</taxon>
        <taxon>Betaproteobacteria</taxon>
        <taxon>Burkholderiales</taxon>
        <taxon>Burkholderiaceae</taxon>
        <taxon>Paraburkholderia</taxon>
    </lineage>
</organism>
<comment type="caution">
    <text evidence="2">The sequence shown here is derived from an EMBL/GenBank/DDBJ whole genome shotgun (WGS) entry which is preliminary data.</text>
</comment>
<reference evidence="2 3" key="1">
    <citation type="submission" date="2019-03" db="EMBL/GenBank/DDBJ databases">
        <title>Genomic Encyclopedia of Type Strains, Phase III (KMG-III): the genomes of soil and plant-associated and newly described type strains.</title>
        <authorList>
            <person name="Whitman W."/>
        </authorList>
    </citation>
    <scope>NUCLEOTIDE SEQUENCE [LARGE SCALE GENOMIC DNA]</scope>
    <source>
        <strain evidence="2 3">LMG 29544</strain>
    </source>
</reference>
<keyword evidence="1" id="KW-0378">Hydrolase</keyword>
<dbReference type="Proteomes" id="UP000295509">
    <property type="component" value="Unassembled WGS sequence"/>
</dbReference>
<dbReference type="Pfam" id="PF04185">
    <property type="entry name" value="Phosphoesterase"/>
    <property type="match status" value="1"/>
</dbReference>
<dbReference type="PANTHER" id="PTHR31956:SF2">
    <property type="entry name" value="NON-SPECIFIC PHOSPHOLIPASE C6"/>
    <property type="match status" value="1"/>
</dbReference>
<dbReference type="InterPro" id="IPR017850">
    <property type="entry name" value="Alkaline_phosphatase_core_sf"/>
</dbReference>
<dbReference type="InterPro" id="IPR007312">
    <property type="entry name" value="Phosphoesterase"/>
</dbReference>
<evidence type="ECO:0000313" key="3">
    <source>
        <dbReference type="Proteomes" id="UP000295509"/>
    </source>
</evidence>
<dbReference type="GO" id="GO:0016788">
    <property type="term" value="F:hydrolase activity, acting on ester bonds"/>
    <property type="evidence" value="ECO:0007669"/>
    <property type="project" value="InterPro"/>
</dbReference>
<proteinExistence type="predicted"/>
<dbReference type="AlphaFoldDB" id="A0A4R8LGC9"/>
<dbReference type="PANTHER" id="PTHR31956">
    <property type="entry name" value="NON-SPECIFIC PHOSPHOLIPASE C4-RELATED"/>
    <property type="match status" value="1"/>
</dbReference>
<dbReference type="GO" id="GO:0009395">
    <property type="term" value="P:phospholipid catabolic process"/>
    <property type="evidence" value="ECO:0007669"/>
    <property type="project" value="TreeGrafter"/>
</dbReference>